<evidence type="ECO:0000313" key="3">
    <source>
        <dbReference type="Proteomes" id="UP001066276"/>
    </source>
</evidence>
<protein>
    <submittedName>
        <fullName evidence="2">Uncharacterized protein</fullName>
    </submittedName>
</protein>
<name>A0AAV7RJQ8_PLEWA</name>
<reference evidence="2" key="1">
    <citation type="journal article" date="2022" name="bioRxiv">
        <title>Sequencing and chromosome-scale assembly of the giantPleurodeles waltlgenome.</title>
        <authorList>
            <person name="Brown T."/>
            <person name="Elewa A."/>
            <person name="Iarovenko S."/>
            <person name="Subramanian E."/>
            <person name="Araus A.J."/>
            <person name="Petzold A."/>
            <person name="Susuki M."/>
            <person name="Suzuki K.-i.T."/>
            <person name="Hayashi T."/>
            <person name="Toyoda A."/>
            <person name="Oliveira C."/>
            <person name="Osipova E."/>
            <person name="Leigh N.D."/>
            <person name="Simon A."/>
            <person name="Yun M.H."/>
        </authorList>
    </citation>
    <scope>NUCLEOTIDE SEQUENCE</scope>
    <source>
        <strain evidence="2">20211129_DDA</strain>
        <tissue evidence="2">Liver</tissue>
    </source>
</reference>
<feature type="region of interest" description="Disordered" evidence="1">
    <location>
        <begin position="77"/>
        <end position="114"/>
    </location>
</feature>
<proteinExistence type="predicted"/>
<dbReference type="Proteomes" id="UP001066276">
    <property type="component" value="Chromosome 5"/>
</dbReference>
<feature type="compositionally biased region" description="Basic and acidic residues" evidence="1">
    <location>
        <begin position="77"/>
        <end position="98"/>
    </location>
</feature>
<accession>A0AAV7RJQ8</accession>
<keyword evidence="3" id="KW-1185">Reference proteome</keyword>
<gene>
    <name evidence="2" type="ORF">NDU88_005666</name>
</gene>
<dbReference type="AlphaFoldDB" id="A0AAV7RJQ8"/>
<sequence>MLHKETKGSLLTVCRGRLAATRSRRLACSVGRADCEGVERCSRRFGMRWPRWADRLCRSPKAGPRLWWPEGRRVKAEKGIRGGTTESKEHAQPQERTAKQALPPTLRRWGTGEC</sequence>
<evidence type="ECO:0000313" key="2">
    <source>
        <dbReference type="EMBL" id="KAJ1152892.1"/>
    </source>
</evidence>
<dbReference type="EMBL" id="JANPWB010000009">
    <property type="protein sequence ID" value="KAJ1152892.1"/>
    <property type="molecule type" value="Genomic_DNA"/>
</dbReference>
<organism evidence="2 3">
    <name type="scientific">Pleurodeles waltl</name>
    <name type="common">Iberian ribbed newt</name>
    <dbReference type="NCBI Taxonomy" id="8319"/>
    <lineage>
        <taxon>Eukaryota</taxon>
        <taxon>Metazoa</taxon>
        <taxon>Chordata</taxon>
        <taxon>Craniata</taxon>
        <taxon>Vertebrata</taxon>
        <taxon>Euteleostomi</taxon>
        <taxon>Amphibia</taxon>
        <taxon>Batrachia</taxon>
        <taxon>Caudata</taxon>
        <taxon>Salamandroidea</taxon>
        <taxon>Salamandridae</taxon>
        <taxon>Pleurodelinae</taxon>
        <taxon>Pleurodeles</taxon>
    </lineage>
</organism>
<evidence type="ECO:0000256" key="1">
    <source>
        <dbReference type="SAM" id="MobiDB-lite"/>
    </source>
</evidence>
<comment type="caution">
    <text evidence="2">The sequence shown here is derived from an EMBL/GenBank/DDBJ whole genome shotgun (WGS) entry which is preliminary data.</text>
</comment>